<reference evidence="2 3" key="1">
    <citation type="submission" date="2018-06" db="EMBL/GenBank/DDBJ databases">
        <title>The Genome of Cuscuta australis (Dodder) Provides Insight into the Evolution of Plant Parasitism.</title>
        <authorList>
            <person name="Liu H."/>
        </authorList>
    </citation>
    <scope>NUCLEOTIDE SEQUENCE [LARGE SCALE GENOMIC DNA]</scope>
    <source>
        <strain evidence="3">cv. Yunnan</strain>
        <tissue evidence="2">Vines</tissue>
    </source>
</reference>
<name>A0A328D9G0_9ASTE</name>
<sequence>MNAVSLGGSPCIAGTQIHHISDPKPIKAGKSIVKLNGKLKTKKAKRGGKERDLKRLRTKTAFSINDVQKQN</sequence>
<feature type="region of interest" description="Disordered" evidence="1">
    <location>
        <begin position="40"/>
        <end position="71"/>
    </location>
</feature>
<dbReference type="EMBL" id="NQVE01000183">
    <property type="protein sequence ID" value="RAL41800.1"/>
    <property type="molecule type" value="Genomic_DNA"/>
</dbReference>
<dbReference type="AlphaFoldDB" id="A0A328D9G0"/>
<comment type="caution">
    <text evidence="2">The sequence shown here is derived from an EMBL/GenBank/DDBJ whole genome shotgun (WGS) entry which is preliminary data.</text>
</comment>
<evidence type="ECO:0000256" key="1">
    <source>
        <dbReference type="SAM" id="MobiDB-lite"/>
    </source>
</evidence>
<keyword evidence="3" id="KW-1185">Reference proteome</keyword>
<feature type="compositionally biased region" description="Polar residues" evidence="1">
    <location>
        <begin position="60"/>
        <end position="71"/>
    </location>
</feature>
<proteinExistence type="predicted"/>
<dbReference type="Proteomes" id="UP000249390">
    <property type="component" value="Unassembled WGS sequence"/>
</dbReference>
<evidence type="ECO:0000313" key="2">
    <source>
        <dbReference type="EMBL" id="RAL41800.1"/>
    </source>
</evidence>
<gene>
    <name evidence="2" type="ORF">DM860_008982</name>
</gene>
<protein>
    <submittedName>
        <fullName evidence="2">Uncharacterized protein</fullName>
    </submittedName>
</protein>
<organism evidence="2 3">
    <name type="scientific">Cuscuta australis</name>
    <dbReference type="NCBI Taxonomy" id="267555"/>
    <lineage>
        <taxon>Eukaryota</taxon>
        <taxon>Viridiplantae</taxon>
        <taxon>Streptophyta</taxon>
        <taxon>Embryophyta</taxon>
        <taxon>Tracheophyta</taxon>
        <taxon>Spermatophyta</taxon>
        <taxon>Magnoliopsida</taxon>
        <taxon>eudicotyledons</taxon>
        <taxon>Gunneridae</taxon>
        <taxon>Pentapetalae</taxon>
        <taxon>asterids</taxon>
        <taxon>lamiids</taxon>
        <taxon>Solanales</taxon>
        <taxon>Convolvulaceae</taxon>
        <taxon>Cuscuteae</taxon>
        <taxon>Cuscuta</taxon>
        <taxon>Cuscuta subgen. Grammica</taxon>
        <taxon>Cuscuta sect. Cleistogrammica</taxon>
    </lineage>
</organism>
<accession>A0A328D9G0</accession>
<evidence type="ECO:0000313" key="3">
    <source>
        <dbReference type="Proteomes" id="UP000249390"/>
    </source>
</evidence>